<reference evidence="2" key="1">
    <citation type="submission" date="2017-02" db="UniProtKB">
        <authorList>
            <consortium name="WormBaseParasite"/>
        </authorList>
    </citation>
    <scope>IDENTIFICATION</scope>
</reference>
<proteinExistence type="predicted"/>
<dbReference type="GO" id="GO:0015986">
    <property type="term" value="P:proton motive force-driven ATP synthesis"/>
    <property type="evidence" value="ECO:0007669"/>
    <property type="project" value="InterPro"/>
</dbReference>
<dbReference type="STRING" id="174720.A0A0N5CGH4"/>
<accession>A0A0N5CGH4</accession>
<dbReference type="GO" id="GO:0045259">
    <property type="term" value="C:proton-transporting ATP synthase complex"/>
    <property type="evidence" value="ECO:0007669"/>
    <property type="project" value="InterPro"/>
</dbReference>
<dbReference type="Gene3D" id="1.10.246.110">
    <property type="entry name" value="Mitochondrial ATP synthase-coupling factor 6"/>
    <property type="match status" value="1"/>
</dbReference>
<sequence length="119" mass="12895">MASRSIVLARNLSTTRQVLAQDLVAKAFINKIKDVSAKQAGGKSLLDSAPELKKALNDELSRVASKYKIESPTAASKLEVQFEKPNVQSSVDTLLEGQTFEKLLAACKNAENAFTSIKK</sequence>
<dbReference type="AlphaFoldDB" id="A0A0N5CGH4"/>
<evidence type="ECO:0000313" key="2">
    <source>
        <dbReference type="WBParaSite" id="SPAL_0001695000.1"/>
    </source>
</evidence>
<name>A0A0N5CGH4_STREA</name>
<protein>
    <submittedName>
        <fullName evidence="2">ATP synthase-coupling factor 6, mitochondrial</fullName>
    </submittedName>
</protein>
<dbReference type="WBParaSite" id="SPAL_0001695000.1">
    <property type="protein sequence ID" value="SPAL_0001695000.1"/>
    <property type="gene ID" value="SPAL_0001695000"/>
</dbReference>
<dbReference type="Proteomes" id="UP000046392">
    <property type="component" value="Unplaced"/>
</dbReference>
<dbReference type="GO" id="GO:0015078">
    <property type="term" value="F:proton transmembrane transporter activity"/>
    <property type="evidence" value="ECO:0007669"/>
    <property type="project" value="InterPro"/>
</dbReference>
<dbReference type="InterPro" id="IPR008387">
    <property type="entry name" value="ATP_synth_f6_mt"/>
</dbReference>
<keyword evidence="1" id="KW-1185">Reference proteome</keyword>
<organism evidence="1 2">
    <name type="scientific">Strongyloides papillosus</name>
    <name type="common">Intestinal threadworm</name>
    <dbReference type="NCBI Taxonomy" id="174720"/>
    <lineage>
        <taxon>Eukaryota</taxon>
        <taxon>Metazoa</taxon>
        <taxon>Ecdysozoa</taxon>
        <taxon>Nematoda</taxon>
        <taxon>Chromadorea</taxon>
        <taxon>Rhabditida</taxon>
        <taxon>Tylenchina</taxon>
        <taxon>Panagrolaimomorpha</taxon>
        <taxon>Strongyloidoidea</taxon>
        <taxon>Strongyloididae</taxon>
        <taxon>Strongyloides</taxon>
    </lineage>
</organism>
<dbReference type="InterPro" id="IPR036204">
    <property type="entry name" value="ATP_synth_f6_sf_mt"/>
</dbReference>
<dbReference type="Pfam" id="PF05511">
    <property type="entry name" value="ATP-synt_F6"/>
    <property type="match status" value="1"/>
</dbReference>
<evidence type="ECO:0000313" key="1">
    <source>
        <dbReference type="Proteomes" id="UP000046392"/>
    </source>
</evidence>
<dbReference type="SUPFAM" id="SSF111357">
    <property type="entry name" value="Mitochondrial ATP synthase coupling factor 6"/>
    <property type="match status" value="1"/>
</dbReference>